<protein>
    <submittedName>
        <fullName evidence="3">Uncharacterized protein</fullName>
    </submittedName>
</protein>
<comment type="caution">
    <text evidence="3">The sequence shown here is derived from an EMBL/GenBank/DDBJ whole genome shotgun (WGS) entry which is preliminary data.</text>
</comment>
<organism evidence="3 4">
    <name type="scientific">Dactylonectria macrodidyma</name>
    <dbReference type="NCBI Taxonomy" id="307937"/>
    <lineage>
        <taxon>Eukaryota</taxon>
        <taxon>Fungi</taxon>
        <taxon>Dikarya</taxon>
        <taxon>Ascomycota</taxon>
        <taxon>Pezizomycotina</taxon>
        <taxon>Sordariomycetes</taxon>
        <taxon>Hypocreomycetidae</taxon>
        <taxon>Hypocreales</taxon>
        <taxon>Nectriaceae</taxon>
        <taxon>Dactylonectria</taxon>
    </lineage>
</organism>
<feature type="signal peptide" evidence="2">
    <location>
        <begin position="1"/>
        <end position="22"/>
    </location>
</feature>
<feature type="compositionally biased region" description="Low complexity" evidence="1">
    <location>
        <begin position="158"/>
        <end position="188"/>
    </location>
</feature>
<feature type="compositionally biased region" description="Low complexity" evidence="1">
    <location>
        <begin position="203"/>
        <end position="261"/>
    </location>
</feature>
<feature type="compositionally biased region" description="Low complexity" evidence="1">
    <location>
        <begin position="367"/>
        <end position="469"/>
    </location>
</feature>
<gene>
    <name evidence="3" type="ORF">EDB81DRAFT_756316</name>
</gene>
<feature type="compositionally biased region" description="Polar residues" evidence="1">
    <location>
        <begin position="103"/>
        <end position="152"/>
    </location>
</feature>
<keyword evidence="4" id="KW-1185">Reference proteome</keyword>
<feature type="compositionally biased region" description="Polar residues" evidence="1">
    <location>
        <begin position="262"/>
        <end position="274"/>
    </location>
</feature>
<feature type="compositionally biased region" description="Gly residues" evidence="1">
    <location>
        <begin position="470"/>
        <end position="486"/>
    </location>
</feature>
<proteinExistence type="predicted"/>
<evidence type="ECO:0000313" key="3">
    <source>
        <dbReference type="EMBL" id="KAH7161807.1"/>
    </source>
</evidence>
<reference evidence="3" key="1">
    <citation type="journal article" date="2021" name="Nat. Commun.">
        <title>Genetic determinants of endophytism in the Arabidopsis root mycobiome.</title>
        <authorList>
            <person name="Mesny F."/>
            <person name="Miyauchi S."/>
            <person name="Thiergart T."/>
            <person name="Pickel B."/>
            <person name="Atanasova L."/>
            <person name="Karlsson M."/>
            <person name="Huettel B."/>
            <person name="Barry K.W."/>
            <person name="Haridas S."/>
            <person name="Chen C."/>
            <person name="Bauer D."/>
            <person name="Andreopoulos W."/>
            <person name="Pangilinan J."/>
            <person name="LaButti K."/>
            <person name="Riley R."/>
            <person name="Lipzen A."/>
            <person name="Clum A."/>
            <person name="Drula E."/>
            <person name="Henrissat B."/>
            <person name="Kohler A."/>
            <person name="Grigoriev I.V."/>
            <person name="Martin F.M."/>
            <person name="Hacquard S."/>
        </authorList>
    </citation>
    <scope>NUCLEOTIDE SEQUENCE</scope>
    <source>
        <strain evidence="3">MPI-CAGE-AT-0147</strain>
    </source>
</reference>
<feature type="compositionally biased region" description="Low complexity" evidence="1">
    <location>
        <begin position="276"/>
        <end position="309"/>
    </location>
</feature>
<evidence type="ECO:0000313" key="4">
    <source>
        <dbReference type="Proteomes" id="UP000738349"/>
    </source>
</evidence>
<dbReference type="AlphaFoldDB" id="A0A9P9FGG9"/>
<evidence type="ECO:0000256" key="1">
    <source>
        <dbReference type="SAM" id="MobiDB-lite"/>
    </source>
</evidence>
<feature type="region of interest" description="Disordered" evidence="1">
    <location>
        <begin position="558"/>
        <end position="581"/>
    </location>
</feature>
<feature type="compositionally biased region" description="Polar residues" evidence="1">
    <location>
        <begin position="310"/>
        <end position="334"/>
    </location>
</feature>
<keyword evidence="2" id="KW-0732">Signal</keyword>
<feature type="compositionally biased region" description="Acidic residues" evidence="1">
    <location>
        <begin position="571"/>
        <end position="581"/>
    </location>
</feature>
<dbReference type="OrthoDB" id="5105062at2759"/>
<sequence>MKLKGLGLAALWLLAYTPSVTAHCGYGEVWCDGRCVSTADGSQCCTNVCGQKQKATQDRMKLTEWLEGTICCGAKCCPGGSPDSSSVTVSASWSSSGEAPSDTSSHVDVSQESSTMYPTGDTSETTAVGSQTSAEDSTNTASVSYTDSTPGTWESIPSGYSTNTSGQGSTNTPGGSATDTASGSSGTPGTPGGSGTSTNGDVGESTATGSGSSTETNSGDSTNTTPGGPGETNTESGGANTQSGATNTASGGTSGTQSDATNTEGGATNTPGGSTDTGPGATETPGGSTATGTGAGNTSTGDSTNTESGATNTQSDVETSHTGESTNTASGSVSTATGDATNTETGATNTNTDATNTPSGGAGGTQSGATSAETGATDTASGTSTEGSGETTNTSAGGSTNTASGSSTETTEGGSPGNTNSGSTDTTADDSTNTASGSSTETTDGSGAGTTDSGSTGTTTGESATETGTNGNGGSTNTGTNSGGGPSSTAFTSVSTGGSATTGVTTSATPTDIFVWTRSDGIEVTFTSTWAIIGTDTIDLPSVTETTTITTDGVELTLFPSPTAVPTSSAGDDDDDDDDDDLIPCIIPPIPICIPCLVGFCFPPIISTPPPIPPPGGGDDGDDNTTTSGCRTVTATDLIVSCSSVDGTSLSCTTQPAATVVECSAEPFTSTTIAGCPMPTASEEDGMNYGGCDPNDPVGCEDESCNGRIAPSPFPTVGPICFGGGRYGCQCVPSDDTPRICPQVSNLPCDADCDAENTTCRGKWEGCACGGQATSTATSSEPPSTTSKPPCPTSQSCDDCNGAVNDGQATCQGGDFDSCQCTPNANTPGFDCGEQKSCELNDCDGTWNDGQATCTNAFRGCQCLPSTDTPGFECGEPQSCQSNGCNGRANGAGEATCQDAFKGCSCLPDTSTPGFCGVLGPCSFSGCQGIAVDGQQLGVCQADAHKGCSCTLPTQPTTTSVAEPDPPVQTGDPWMLRLWGDQQCTLGTIPFLQQTGRGPSTCQQTFGTLRSWCAPTGEWPDSLMVYFYDTDDCTGFRLSLDKTGVGCPGESLGGPFCTENDNMRSWQVVNYDRE</sequence>
<feature type="chain" id="PRO_5040193876" evidence="2">
    <location>
        <begin position="23"/>
        <end position="1074"/>
    </location>
</feature>
<feature type="region of interest" description="Disordered" evidence="1">
    <location>
        <begin position="87"/>
        <end position="506"/>
    </location>
</feature>
<feature type="compositionally biased region" description="Low complexity" evidence="1">
    <location>
        <begin position="335"/>
        <end position="359"/>
    </location>
</feature>
<feature type="compositionally biased region" description="Low complexity" evidence="1">
    <location>
        <begin position="87"/>
        <end position="102"/>
    </location>
</feature>
<dbReference type="EMBL" id="JAGMUV010000004">
    <property type="protein sequence ID" value="KAH7161807.1"/>
    <property type="molecule type" value="Genomic_DNA"/>
</dbReference>
<dbReference type="Proteomes" id="UP000738349">
    <property type="component" value="Unassembled WGS sequence"/>
</dbReference>
<evidence type="ECO:0000256" key="2">
    <source>
        <dbReference type="SAM" id="SignalP"/>
    </source>
</evidence>
<accession>A0A9P9FGG9</accession>
<feature type="compositionally biased region" description="Low complexity" evidence="1">
    <location>
        <begin position="487"/>
        <end position="506"/>
    </location>
</feature>
<name>A0A9P9FGG9_9HYPO</name>